<dbReference type="SUPFAM" id="SSF52304">
    <property type="entry name" value="Type II 3-dehydroquinate dehydratase"/>
    <property type="match status" value="1"/>
</dbReference>
<feature type="active site" description="Proton acceptor" evidence="8 9">
    <location>
        <position position="24"/>
    </location>
</feature>
<dbReference type="Pfam" id="PF01220">
    <property type="entry name" value="DHquinase_II"/>
    <property type="match status" value="1"/>
</dbReference>
<comment type="pathway">
    <text evidence="3 8">Metabolic intermediate biosynthesis; chorismate biosynthesis; chorismate from D-erythrose 4-phosphate and phosphoenolpyruvate: step 3/7.</text>
</comment>
<comment type="similarity">
    <text evidence="4 8">Belongs to the type-II 3-dehydroquinase family.</text>
</comment>
<dbReference type="PROSITE" id="PS01029">
    <property type="entry name" value="DEHYDROQUINASE_II"/>
    <property type="match status" value="1"/>
</dbReference>
<dbReference type="PIRSF" id="PIRSF001399">
    <property type="entry name" value="DHquinase_II"/>
    <property type="match status" value="1"/>
</dbReference>
<feature type="binding site" evidence="8 10">
    <location>
        <position position="86"/>
    </location>
    <ligand>
        <name>substrate</name>
    </ligand>
</feature>
<dbReference type="RefSeq" id="WP_151045522.1">
    <property type="nucleotide sequence ID" value="NZ_CATYED010000023.1"/>
</dbReference>
<organism evidence="12">
    <name type="scientific">Comamonas kerstersii</name>
    <dbReference type="NCBI Taxonomy" id="225992"/>
    <lineage>
        <taxon>Bacteria</taxon>
        <taxon>Pseudomonadati</taxon>
        <taxon>Pseudomonadota</taxon>
        <taxon>Betaproteobacteria</taxon>
        <taxon>Burkholderiales</taxon>
        <taxon>Comamonadaceae</taxon>
        <taxon>Comamonas</taxon>
    </lineage>
</organism>
<evidence type="ECO:0000256" key="3">
    <source>
        <dbReference type="ARBA" id="ARBA00004902"/>
    </source>
</evidence>
<dbReference type="NCBIfam" id="NF003805">
    <property type="entry name" value="PRK05395.1-2"/>
    <property type="match status" value="1"/>
</dbReference>
<feature type="binding site" evidence="8 10">
    <location>
        <begin position="107"/>
        <end position="108"/>
    </location>
    <ligand>
        <name>substrate</name>
    </ligand>
</feature>
<dbReference type="CDD" id="cd00466">
    <property type="entry name" value="DHQase_II"/>
    <property type="match status" value="1"/>
</dbReference>
<dbReference type="PANTHER" id="PTHR21272">
    <property type="entry name" value="CATABOLIC 3-DEHYDROQUINASE"/>
    <property type="match status" value="1"/>
</dbReference>
<dbReference type="HAMAP" id="MF_00169">
    <property type="entry name" value="AroQ"/>
    <property type="match status" value="1"/>
</dbReference>
<feature type="binding site" evidence="8 10">
    <location>
        <position position="117"/>
    </location>
    <ligand>
        <name>substrate</name>
    </ligand>
</feature>
<comment type="subunit">
    <text evidence="5 8">Homododecamer.</text>
</comment>
<comment type="caution">
    <text evidence="12">The sequence shown here is derived from an EMBL/GenBank/DDBJ whole genome shotgun (WGS) entry which is preliminary data.</text>
</comment>
<dbReference type="GO" id="GO:0019631">
    <property type="term" value="P:quinate catabolic process"/>
    <property type="evidence" value="ECO:0007669"/>
    <property type="project" value="TreeGrafter"/>
</dbReference>
<evidence type="ECO:0000256" key="4">
    <source>
        <dbReference type="ARBA" id="ARBA00011037"/>
    </source>
</evidence>
<evidence type="ECO:0000256" key="1">
    <source>
        <dbReference type="ARBA" id="ARBA00001864"/>
    </source>
</evidence>
<dbReference type="EMBL" id="VZOT01000012">
    <property type="protein sequence ID" value="KAB0585598.1"/>
    <property type="molecule type" value="Genomic_DNA"/>
</dbReference>
<feature type="binding site" evidence="8 10">
    <location>
        <position position="93"/>
    </location>
    <ligand>
        <name>substrate</name>
    </ligand>
</feature>
<comment type="function">
    <text evidence="2 8">Catalyzes a trans-dehydration via an enolate intermediate.</text>
</comment>
<evidence type="ECO:0000256" key="6">
    <source>
        <dbReference type="ARBA" id="ARBA00012060"/>
    </source>
</evidence>
<evidence type="ECO:0000256" key="2">
    <source>
        <dbReference type="ARBA" id="ARBA00003924"/>
    </source>
</evidence>
<keyword evidence="8" id="KW-0028">Amino-acid biosynthesis</keyword>
<keyword evidence="8" id="KW-0057">Aromatic amino acid biosynthesis</keyword>
<dbReference type="NCBIfam" id="NF003806">
    <property type="entry name" value="PRK05395.1-3"/>
    <property type="match status" value="1"/>
</dbReference>
<feature type="binding site" evidence="8 10">
    <location>
        <position position="80"/>
    </location>
    <ligand>
        <name>substrate</name>
    </ligand>
</feature>
<dbReference type="AlphaFoldDB" id="A0A6A1R0G1"/>
<sequence>MAKTVFVLNGPNLNLLGTREPAVYGAQTLTDVQQLCEQTAARHGLTLRFHQSNHEGQLIDWIHEAGQLHARGELAGLIFNAGAYTHTSIALMDAVKGTGVPLLELHISNVHAREAFRHHSYLSPVARAVICGLGVAGYGIAIDAVAQW</sequence>
<evidence type="ECO:0000256" key="10">
    <source>
        <dbReference type="PIRSR" id="PIRSR001399-2"/>
    </source>
</evidence>
<dbReference type="InterPro" id="IPR001874">
    <property type="entry name" value="DHquinase_II"/>
</dbReference>
<dbReference type="InterPro" id="IPR018509">
    <property type="entry name" value="DHquinase_II_CS"/>
</dbReference>
<name>A0A6A1R0G1_9BURK</name>
<accession>A0A6A1R0G1</accession>
<dbReference type="NCBIfam" id="TIGR01088">
    <property type="entry name" value="aroQ"/>
    <property type="match status" value="1"/>
</dbReference>
<dbReference type="NCBIfam" id="NF003807">
    <property type="entry name" value="PRK05395.1-4"/>
    <property type="match status" value="1"/>
</dbReference>
<feature type="active site" description="Proton donor" evidence="8 9">
    <location>
        <position position="106"/>
    </location>
</feature>
<dbReference type="GO" id="GO:0009073">
    <property type="term" value="P:aromatic amino acid family biosynthetic process"/>
    <property type="evidence" value="ECO:0007669"/>
    <property type="project" value="UniProtKB-KW"/>
</dbReference>
<dbReference type="UniPathway" id="UPA00053">
    <property type="reaction ID" value="UER00086"/>
</dbReference>
<comment type="catalytic activity">
    <reaction evidence="1 8">
        <text>3-dehydroquinate = 3-dehydroshikimate + H2O</text>
        <dbReference type="Rhea" id="RHEA:21096"/>
        <dbReference type="ChEBI" id="CHEBI:15377"/>
        <dbReference type="ChEBI" id="CHEBI:16630"/>
        <dbReference type="ChEBI" id="CHEBI:32364"/>
        <dbReference type="EC" id="4.2.1.10"/>
    </reaction>
</comment>
<dbReference type="GO" id="GO:0008652">
    <property type="term" value="P:amino acid biosynthetic process"/>
    <property type="evidence" value="ECO:0007669"/>
    <property type="project" value="UniProtKB-KW"/>
</dbReference>
<dbReference type="PANTHER" id="PTHR21272:SF3">
    <property type="entry name" value="CATABOLIC 3-DEHYDROQUINASE"/>
    <property type="match status" value="1"/>
</dbReference>
<proteinExistence type="inferred from homology"/>
<evidence type="ECO:0000256" key="8">
    <source>
        <dbReference type="HAMAP-Rule" id="MF_00169"/>
    </source>
</evidence>
<dbReference type="GO" id="GO:0009423">
    <property type="term" value="P:chorismate biosynthetic process"/>
    <property type="evidence" value="ECO:0007669"/>
    <property type="project" value="UniProtKB-UniRule"/>
</dbReference>
<protein>
    <recommendedName>
        <fullName evidence="6 8">3-dehydroquinate dehydratase</fullName>
        <shortName evidence="8">3-dehydroquinase</shortName>
        <ecNumber evidence="6 8">4.2.1.10</ecNumber>
    </recommendedName>
    <alternativeName>
        <fullName evidence="8">Type II DHQase</fullName>
    </alternativeName>
</protein>
<keyword evidence="7 8" id="KW-0456">Lyase</keyword>
<dbReference type="EC" id="4.2.1.10" evidence="6 8"/>
<feature type="site" description="Transition state stabilizer" evidence="8 11">
    <location>
        <position position="19"/>
    </location>
</feature>
<dbReference type="GO" id="GO:0003855">
    <property type="term" value="F:3-dehydroquinate dehydratase activity"/>
    <property type="evidence" value="ECO:0007669"/>
    <property type="project" value="UniProtKB-UniRule"/>
</dbReference>
<evidence type="ECO:0000256" key="11">
    <source>
        <dbReference type="PIRSR" id="PIRSR001399-3"/>
    </source>
</evidence>
<dbReference type="Gene3D" id="3.40.50.9100">
    <property type="entry name" value="Dehydroquinase, class II"/>
    <property type="match status" value="1"/>
</dbReference>
<reference evidence="12" key="1">
    <citation type="submission" date="2019-09" db="EMBL/GenBank/DDBJ databases">
        <title>Draft genome sequences of 48 bacterial type strains from the CCUG.</title>
        <authorList>
            <person name="Tunovic T."/>
            <person name="Pineiro-Iglesias B."/>
            <person name="Unosson C."/>
            <person name="Inganas E."/>
            <person name="Ohlen M."/>
            <person name="Cardew S."/>
            <person name="Jensie-Markopoulos S."/>
            <person name="Salva-Serra F."/>
            <person name="Jaen-Luchoro D."/>
            <person name="Karlsson R."/>
            <person name="Svensson-Stadler L."/>
            <person name="Chun J."/>
            <person name="Moore E."/>
        </authorList>
    </citation>
    <scope>NUCLEOTIDE SEQUENCE</scope>
    <source>
        <strain evidence="12">CCUG 15333</strain>
    </source>
</reference>
<gene>
    <name evidence="8 12" type="primary">aroQ</name>
    <name evidence="12" type="ORF">F7P80_13630</name>
</gene>
<evidence type="ECO:0000256" key="5">
    <source>
        <dbReference type="ARBA" id="ARBA00011193"/>
    </source>
</evidence>
<dbReference type="InterPro" id="IPR036441">
    <property type="entry name" value="DHquinase_II_sf"/>
</dbReference>
<evidence type="ECO:0000256" key="9">
    <source>
        <dbReference type="PIRSR" id="PIRSR001399-1"/>
    </source>
</evidence>
<evidence type="ECO:0000313" key="12">
    <source>
        <dbReference type="EMBL" id="KAB0585598.1"/>
    </source>
</evidence>
<evidence type="ECO:0000256" key="7">
    <source>
        <dbReference type="ARBA" id="ARBA00023239"/>
    </source>
</evidence>